<dbReference type="Proteomes" id="UP000176863">
    <property type="component" value="Unassembled WGS sequence"/>
</dbReference>
<dbReference type="FunFam" id="3.30.160.20:FF:000004">
    <property type="entry name" value="Peptide chain release factor 1"/>
    <property type="match status" value="1"/>
</dbReference>
<dbReference type="PANTHER" id="PTHR43804">
    <property type="entry name" value="LD18447P"/>
    <property type="match status" value="1"/>
</dbReference>
<evidence type="ECO:0000259" key="6">
    <source>
        <dbReference type="PROSITE" id="PS00745"/>
    </source>
</evidence>
<dbReference type="AlphaFoldDB" id="A0A1F6CXV2"/>
<dbReference type="EMBL" id="MFKT01000009">
    <property type="protein sequence ID" value="OGG53662.1"/>
    <property type="molecule type" value="Genomic_DNA"/>
</dbReference>
<feature type="domain" description="Prokaryotic-type class I peptide chain release factors" evidence="6">
    <location>
        <begin position="198"/>
        <end position="214"/>
    </location>
</feature>
<dbReference type="SMART" id="SM00937">
    <property type="entry name" value="PCRF"/>
    <property type="match status" value="1"/>
</dbReference>
<evidence type="ECO:0000313" key="8">
    <source>
        <dbReference type="Proteomes" id="UP000176863"/>
    </source>
</evidence>
<dbReference type="InterPro" id="IPR000352">
    <property type="entry name" value="Pep_chain_release_fac_I"/>
</dbReference>
<dbReference type="SUPFAM" id="SSF75620">
    <property type="entry name" value="Release factor"/>
    <property type="match status" value="1"/>
</dbReference>
<comment type="similarity">
    <text evidence="1">Belongs to the prokaryotic/mitochondrial release factor family.</text>
</comment>
<dbReference type="PROSITE" id="PS00745">
    <property type="entry name" value="RF_PROK_I"/>
    <property type="match status" value="1"/>
</dbReference>
<gene>
    <name evidence="7" type="ORF">A2851_02120</name>
</gene>
<sequence length="327" mass="36541">MTDKPLNPEEYANDHRVSFLVVEWQRLSQAEKDATGLIEVDPSMKELAEKELNDIENQKDALLKQIEAIVGADLEREWPNEIVIEVRAGVGGEEAAAFAEELAQMYLKYAETRGWNRKALDESRGSLGGYKEAQFEIKGENCYRILQFETGVHRVQRVPATEKQGRIHTSTASVAILPIYKRTKIEINPADLEIETSRSGGAGGQNVNKVETAVRIMHKPTGIDVKCTSERSQAQNKEKAMKLLASKLQQAQDEREARERAADRKQQVGSGDRSEKVRTYNFPQDRVTDHRIKESWSNVPKIMNGAIGPILEALAEAEGADEVATEA</sequence>
<name>A0A1F6CXV2_9BACT</name>
<evidence type="ECO:0000313" key="7">
    <source>
        <dbReference type="EMBL" id="OGG53662.1"/>
    </source>
</evidence>
<evidence type="ECO:0000256" key="5">
    <source>
        <dbReference type="SAM" id="MobiDB-lite"/>
    </source>
</evidence>
<feature type="coiled-coil region" evidence="4">
    <location>
        <begin position="45"/>
        <end position="72"/>
    </location>
</feature>
<dbReference type="Pfam" id="PF00472">
    <property type="entry name" value="RF-1"/>
    <property type="match status" value="1"/>
</dbReference>
<dbReference type="InterPro" id="IPR045853">
    <property type="entry name" value="Pep_chain_release_fac_I_sf"/>
</dbReference>
<keyword evidence="4" id="KW-0175">Coiled coil</keyword>
<evidence type="ECO:0000256" key="1">
    <source>
        <dbReference type="ARBA" id="ARBA00010835"/>
    </source>
</evidence>
<comment type="caution">
    <text evidence="7">The sequence shown here is derived from an EMBL/GenBank/DDBJ whole genome shotgun (WGS) entry which is preliminary data.</text>
</comment>
<feature type="compositionally biased region" description="Basic and acidic residues" evidence="5">
    <location>
        <begin position="252"/>
        <end position="278"/>
    </location>
</feature>
<feature type="region of interest" description="Disordered" evidence="5">
    <location>
        <begin position="247"/>
        <end position="286"/>
    </location>
</feature>
<proteinExistence type="inferred from homology"/>
<dbReference type="GO" id="GO:0003747">
    <property type="term" value="F:translation release factor activity"/>
    <property type="evidence" value="ECO:0007669"/>
    <property type="project" value="InterPro"/>
</dbReference>
<dbReference type="GO" id="GO:0005737">
    <property type="term" value="C:cytoplasm"/>
    <property type="evidence" value="ECO:0007669"/>
    <property type="project" value="UniProtKB-ARBA"/>
</dbReference>
<dbReference type="Gene3D" id="3.30.70.1660">
    <property type="match status" value="1"/>
</dbReference>
<dbReference type="InterPro" id="IPR050057">
    <property type="entry name" value="Prokaryotic/Mito_RF"/>
</dbReference>
<dbReference type="Pfam" id="PF03462">
    <property type="entry name" value="PCRF"/>
    <property type="match status" value="1"/>
</dbReference>
<dbReference type="InterPro" id="IPR005139">
    <property type="entry name" value="PCRF"/>
</dbReference>
<organism evidence="7 8">
    <name type="scientific">Candidatus Kaiserbacteria bacterium RIFCSPHIGHO2_01_FULL_53_29</name>
    <dbReference type="NCBI Taxonomy" id="1798480"/>
    <lineage>
        <taxon>Bacteria</taxon>
        <taxon>Candidatus Kaiseribacteriota</taxon>
    </lineage>
</organism>
<accession>A0A1F6CXV2</accession>
<dbReference type="PANTHER" id="PTHR43804:SF7">
    <property type="entry name" value="LD18447P"/>
    <property type="match status" value="1"/>
</dbReference>
<evidence type="ECO:0000256" key="4">
    <source>
        <dbReference type="SAM" id="Coils"/>
    </source>
</evidence>
<evidence type="ECO:0000256" key="2">
    <source>
        <dbReference type="ARBA" id="ARBA00022481"/>
    </source>
</evidence>
<dbReference type="STRING" id="1798480.A2851_02120"/>
<keyword evidence="2" id="KW-0488">Methylation</keyword>
<dbReference type="Gene3D" id="3.30.160.20">
    <property type="match status" value="1"/>
</dbReference>
<reference evidence="7 8" key="1">
    <citation type="journal article" date="2016" name="Nat. Commun.">
        <title>Thousands of microbial genomes shed light on interconnected biogeochemical processes in an aquifer system.</title>
        <authorList>
            <person name="Anantharaman K."/>
            <person name="Brown C.T."/>
            <person name="Hug L.A."/>
            <person name="Sharon I."/>
            <person name="Castelle C.J."/>
            <person name="Probst A.J."/>
            <person name="Thomas B.C."/>
            <person name="Singh A."/>
            <person name="Wilkins M.J."/>
            <person name="Karaoz U."/>
            <person name="Brodie E.L."/>
            <person name="Williams K.H."/>
            <person name="Hubbard S.S."/>
            <person name="Banfield J.F."/>
        </authorList>
    </citation>
    <scope>NUCLEOTIDE SEQUENCE [LARGE SCALE GENOMIC DNA]</scope>
</reference>
<protein>
    <submittedName>
        <fullName evidence="7">Peptide chain release factor 1</fullName>
    </submittedName>
</protein>
<evidence type="ECO:0000256" key="3">
    <source>
        <dbReference type="ARBA" id="ARBA00022917"/>
    </source>
</evidence>
<keyword evidence="3" id="KW-0648">Protein biosynthesis</keyword>